<dbReference type="SMART" id="SM01340">
    <property type="entry name" value="DNA_mis_repair"/>
    <property type="match status" value="1"/>
</dbReference>
<dbReference type="PROSITE" id="PS00058">
    <property type="entry name" value="DNA_MISMATCH_REPAIR_1"/>
    <property type="match status" value="1"/>
</dbReference>
<organism evidence="7 8">
    <name type="scientific">Buchnera aphidicola</name>
    <name type="common">Brevicoryne brassicae</name>
    <dbReference type="NCBI Taxonomy" id="911343"/>
    <lineage>
        <taxon>Bacteria</taxon>
        <taxon>Pseudomonadati</taxon>
        <taxon>Pseudomonadota</taxon>
        <taxon>Gammaproteobacteria</taxon>
        <taxon>Enterobacterales</taxon>
        <taxon>Erwiniaceae</taxon>
        <taxon>Buchnera</taxon>
    </lineage>
</organism>
<evidence type="ECO:0000256" key="4">
    <source>
        <dbReference type="ARBA" id="ARBA00023204"/>
    </source>
</evidence>
<dbReference type="Gene3D" id="3.30.565.10">
    <property type="entry name" value="Histidine kinase-like ATPase, C-terminal domain"/>
    <property type="match status" value="1"/>
</dbReference>
<dbReference type="Gene3D" id="3.30.230.10">
    <property type="match status" value="1"/>
</dbReference>
<name>A0AAJ5TXA7_9GAMM</name>
<accession>A0AAJ5TXA7</accession>
<evidence type="ECO:0000313" key="7">
    <source>
        <dbReference type="EMBL" id="WAI18932.1"/>
    </source>
</evidence>
<dbReference type="EMBL" id="CP113406">
    <property type="protein sequence ID" value="WAI18932.1"/>
    <property type="molecule type" value="Genomic_DNA"/>
</dbReference>
<feature type="domain" description="DNA mismatch repair protein S5" evidence="6">
    <location>
        <begin position="213"/>
        <end position="331"/>
    </location>
</feature>
<comment type="similarity">
    <text evidence="1 5">Belongs to the DNA mismatch repair MutL/HexB family.</text>
</comment>
<evidence type="ECO:0000259" key="6">
    <source>
        <dbReference type="SMART" id="SM01340"/>
    </source>
</evidence>
<dbReference type="PANTHER" id="PTHR10073">
    <property type="entry name" value="DNA MISMATCH REPAIR PROTEIN MLH, PMS, MUTL"/>
    <property type="match status" value="1"/>
</dbReference>
<dbReference type="HAMAP" id="MF_00149">
    <property type="entry name" value="DNA_mis_repair"/>
    <property type="match status" value="1"/>
</dbReference>
<evidence type="ECO:0000256" key="3">
    <source>
        <dbReference type="ARBA" id="ARBA00022763"/>
    </source>
</evidence>
<dbReference type="PANTHER" id="PTHR10073:SF12">
    <property type="entry name" value="DNA MISMATCH REPAIR PROTEIN MLH1"/>
    <property type="match status" value="1"/>
</dbReference>
<gene>
    <name evidence="5 7" type="primary">mutL</name>
    <name evidence="7" type="ORF">OW720_02940</name>
</gene>
<dbReference type="CDD" id="cd16926">
    <property type="entry name" value="HATPase_MutL-MLH-PMS-like"/>
    <property type="match status" value="1"/>
</dbReference>
<evidence type="ECO:0000256" key="2">
    <source>
        <dbReference type="ARBA" id="ARBA00021975"/>
    </source>
</evidence>
<dbReference type="GO" id="GO:0030983">
    <property type="term" value="F:mismatched DNA binding"/>
    <property type="evidence" value="ECO:0007669"/>
    <property type="project" value="InterPro"/>
</dbReference>
<evidence type="ECO:0000256" key="5">
    <source>
        <dbReference type="HAMAP-Rule" id="MF_00149"/>
    </source>
</evidence>
<dbReference type="InterPro" id="IPR020568">
    <property type="entry name" value="Ribosomal_Su5_D2-typ_SF"/>
</dbReference>
<dbReference type="InterPro" id="IPR002099">
    <property type="entry name" value="MutL/Mlh/PMS"/>
</dbReference>
<dbReference type="Pfam" id="PF13589">
    <property type="entry name" value="HATPase_c_3"/>
    <property type="match status" value="1"/>
</dbReference>
<dbReference type="SUPFAM" id="SSF118116">
    <property type="entry name" value="DNA mismatch repair protein MutL"/>
    <property type="match status" value="1"/>
</dbReference>
<dbReference type="GO" id="GO:0032300">
    <property type="term" value="C:mismatch repair complex"/>
    <property type="evidence" value="ECO:0007669"/>
    <property type="project" value="InterPro"/>
</dbReference>
<keyword evidence="7" id="KW-0255">Endonuclease</keyword>
<dbReference type="GO" id="GO:0140664">
    <property type="term" value="F:ATP-dependent DNA damage sensor activity"/>
    <property type="evidence" value="ECO:0007669"/>
    <property type="project" value="InterPro"/>
</dbReference>
<dbReference type="AlphaFoldDB" id="A0AAJ5TXA7"/>
<dbReference type="GO" id="GO:0004519">
    <property type="term" value="F:endonuclease activity"/>
    <property type="evidence" value="ECO:0007669"/>
    <property type="project" value="UniProtKB-KW"/>
</dbReference>
<sequence>MPIRILSSDLSSQISAGEVIDRPASVIKEIIENSIDANAKNINIEIEQNGFKSIFLNDDGFGIDQKELLLAITRHATSKINSLSDLDSINTFGFRGEALASIKAVSRFTLISSNRPNNVAWKIYSEGFIDSKIVLQPIAHPQGTTVLVENLFYNIPVKLKFIQNQKLEFLKIFEVIKKIALSHFHINFSLKHNKKIIVQYNALKNSNNKIDRLKDVFLNKININELLEIKSKIYNIMLFGWISYPRYFNNLKKIQYCYVNNRYIRNNLIVNAVCSAYKEIVGNKYVSFVLYLTVPSNEIDINIHPTKNEIVFNKFDIIYTFIYNSILHNLKKNQNKYLLKITSLSFSKKNIKKKEKNITFDSFFKKYDCSFQRLLIVVRKYYGLIHQYDNFSLISFPLAQAIIKKYQLKIDIKEKKIPKYFLANIKINLIFKEYSILLNHQEELLRFGFYLIFKKNYVILKFIPVCFMNKNIDITISKFFKFLFVKRRVSISDIINWFYINLFIELKNWNYTDGISVLLQMQYYCPFLLKNPPPRLLQKININSALCMLKI</sequence>
<dbReference type="InterPro" id="IPR014721">
    <property type="entry name" value="Ribsml_uS5_D2-typ_fold_subgr"/>
</dbReference>
<dbReference type="InterPro" id="IPR013507">
    <property type="entry name" value="DNA_mismatch_S5_2-like"/>
</dbReference>
<proteinExistence type="inferred from homology"/>
<dbReference type="Pfam" id="PF08676">
    <property type="entry name" value="MutL_C"/>
    <property type="match status" value="1"/>
</dbReference>
<protein>
    <recommendedName>
        <fullName evidence="2 5">DNA mismatch repair protein MutL</fullName>
    </recommendedName>
</protein>
<dbReference type="Proteomes" id="UP001163440">
    <property type="component" value="Chromosome"/>
</dbReference>
<reference evidence="7" key="1">
    <citation type="submission" date="2022-11" db="EMBL/GenBank/DDBJ databases">
        <title>The whole genome sequencing of pests is an important tool to study the evolution of the plant-insect interaction and insecticide resistance.</title>
        <authorList>
            <person name="Kananovich Y."/>
        </authorList>
    </citation>
    <scope>NUCLEOTIDE SEQUENCE</scope>
    <source>
        <strain evidence="7">BSU_Bre_2018</strain>
    </source>
</reference>
<dbReference type="InterPro" id="IPR014790">
    <property type="entry name" value="MutL_C"/>
</dbReference>
<dbReference type="GO" id="GO:0005524">
    <property type="term" value="F:ATP binding"/>
    <property type="evidence" value="ECO:0007669"/>
    <property type="project" value="InterPro"/>
</dbReference>
<dbReference type="InterPro" id="IPR038973">
    <property type="entry name" value="MutL/Mlh/Pms-like"/>
</dbReference>
<dbReference type="GO" id="GO:0016887">
    <property type="term" value="F:ATP hydrolysis activity"/>
    <property type="evidence" value="ECO:0007669"/>
    <property type="project" value="InterPro"/>
</dbReference>
<dbReference type="SUPFAM" id="SSF55874">
    <property type="entry name" value="ATPase domain of HSP90 chaperone/DNA topoisomerase II/histidine kinase"/>
    <property type="match status" value="1"/>
</dbReference>
<keyword evidence="3 5" id="KW-0227">DNA damage</keyword>
<dbReference type="InterPro" id="IPR020667">
    <property type="entry name" value="DNA_mismatch_repair_MutL"/>
</dbReference>
<keyword evidence="7" id="KW-0378">Hydrolase</keyword>
<keyword evidence="7" id="KW-0540">Nuclease</keyword>
<dbReference type="InterPro" id="IPR042120">
    <property type="entry name" value="MutL_C_dimsub"/>
</dbReference>
<dbReference type="GO" id="GO:0006298">
    <property type="term" value="P:mismatch repair"/>
    <property type="evidence" value="ECO:0007669"/>
    <property type="project" value="UniProtKB-UniRule"/>
</dbReference>
<dbReference type="Gene3D" id="3.30.1540.20">
    <property type="entry name" value="MutL, C-terminal domain, dimerisation subdomain"/>
    <property type="match status" value="1"/>
</dbReference>
<dbReference type="InterPro" id="IPR037198">
    <property type="entry name" value="MutL_C_sf"/>
</dbReference>
<dbReference type="Pfam" id="PF01119">
    <property type="entry name" value="DNA_mis_repair"/>
    <property type="match status" value="1"/>
</dbReference>
<dbReference type="InterPro" id="IPR036890">
    <property type="entry name" value="HATPase_C_sf"/>
</dbReference>
<dbReference type="InterPro" id="IPR014762">
    <property type="entry name" value="DNA_mismatch_repair_CS"/>
</dbReference>
<dbReference type="InterPro" id="IPR042121">
    <property type="entry name" value="MutL_C_regsub"/>
</dbReference>
<dbReference type="NCBIfam" id="TIGR00585">
    <property type="entry name" value="mutl"/>
    <property type="match status" value="1"/>
</dbReference>
<keyword evidence="4 5" id="KW-0234">DNA repair</keyword>
<comment type="function">
    <text evidence="5">This protein is involved in the repair of mismatches in DNA. It is required for dam-dependent methyl-directed DNA mismatch repair. May act as a 'molecular matchmaker', a protein that promotes the formation of a stable complex between two or more DNA-binding proteins in an ATP-dependent manner without itself being part of a final effector complex.</text>
</comment>
<evidence type="ECO:0000313" key="8">
    <source>
        <dbReference type="Proteomes" id="UP001163440"/>
    </source>
</evidence>
<dbReference type="SUPFAM" id="SSF54211">
    <property type="entry name" value="Ribosomal protein S5 domain 2-like"/>
    <property type="match status" value="1"/>
</dbReference>
<evidence type="ECO:0000256" key="1">
    <source>
        <dbReference type="ARBA" id="ARBA00006082"/>
    </source>
</evidence>
<dbReference type="FunFam" id="3.30.565.10:FF:000003">
    <property type="entry name" value="DNA mismatch repair endonuclease MutL"/>
    <property type="match status" value="1"/>
</dbReference>
<dbReference type="Gene3D" id="3.30.1370.100">
    <property type="entry name" value="MutL, C-terminal domain, regulatory subdomain"/>
    <property type="match status" value="1"/>
</dbReference>